<dbReference type="OrthoDB" id="6199127at2"/>
<dbReference type="AlphaFoldDB" id="A0A2U1CXC7"/>
<feature type="region of interest" description="Disordered" evidence="1">
    <location>
        <begin position="1"/>
        <end position="24"/>
    </location>
</feature>
<accession>A0A2U1CXC7</accession>
<proteinExistence type="predicted"/>
<comment type="caution">
    <text evidence="2">The sequence shown here is derived from an EMBL/GenBank/DDBJ whole genome shotgun (WGS) entry which is preliminary data.</text>
</comment>
<reference evidence="2 3" key="1">
    <citation type="submission" date="2018-04" db="EMBL/GenBank/DDBJ databases">
        <title>Genomic Encyclopedia of Type Strains, Phase IV (KMG-IV): sequencing the most valuable type-strain genomes for metagenomic binning, comparative biology and taxonomic classification.</title>
        <authorList>
            <person name="Goeker M."/>
        </authorList>
    </citation>
    <scope>NUCLEOTIDE SEQUENCE [LARGE SCALE GENOMIC DNA]</scope>
    <source>
        <strain evidence="2 3">DSM 28688</strain>
    </source>
</reference>
<evidence type="ECO:0000256" key="1">
    <source>
        <dbReference type="SAM" id="MobiDB-lite"/>
    </source>
</evidence>
<evidence type="ECO:0000313" key="3">
    <source>
        <dbReference type="Proteomes" id="UP000245887"/>
    </source>
</evidence>
<feature type="region of interest" description="Disordered" evidence="1">
    <location>
        <begin position="36"/>
        <end position="80"/>
    </location>
</feature>
<name>A0A2U1CXC7_9GAMM</name>
<dbReference type="EMBL" id="QEKQ01000004">
    <property type="protein sequence ID" value="PVY76868.1"/>
    <property type="molecule type" value="Genomic_DNA"/>
</dbReference>
<organism evidence="2 3">
    <name type="scientific">Tamilnaduibacter salinus</name>
    <dbReference type="NCBI Taxonomy" id="1484056"/>
    <lineage>
        <taxon>Bacteria</taxon>
        <taxon>Pseudomonadati</taxon>
        <taxon>Pseudomonadota</taxon>
        <taxon>Gammaproteobacteria</taxon>
        <taxon>Pseudomonadales</taxon>
        <taxon>Marinobacteraceae</taxon>
        <taxon>Tamilnaduibacter</taxon>
    </lineage>
</organism>
<gene>
    <name evidence="2" type="ORF">C8D92_10499</name>
</gene>
<sequence>MKTKRPTETELLKGLDAEGTHSDELADMLPEELDLQFPSSDSAKEKNRLSRSHTWDEYFDEEPGCTDDFMGQRDQPKPRK</sequence>
<dbReference type="Proteomes" id="UP000245887">
    <property type="component" value="Unassembled WGS sequence"/>
</dbReference>
<evidence type="ECO:0000313" key="2">
    <source>
        <dbReference type="EMBL" id="PVY76868.1"/>
    </source>
</evidence>
<feature type="compositionally biased region" description="Basic and acidic residues" evidence="1">
    <location>
        <begin position="70"/>
        <end position="80"/>
    </location>
</feature>
<feature type="compositionally biased region" description="Basic and acidic residues" evidence="1">
    <location>
        <begin position="42"/>
        <end position="56"/>
    </location>
</feature>
<protein>
    <submittedName>
        <fullName evidence="2">Antitoxin VapB</fullName>
    </submittedName>
</protein>